<proteinExistence type="predicted"/>
<feature type="transmembrane region" description="Helical" evidence="2">
    <location>
        <begin position="7"/>
        <end position="30"/>
    </location>
</feature>
<keyword evidence="2" id="KW-0812">Transmembrane</keyword>
<feature type="compositionally biased region" description="Low complexity" evidence="1">
    <location>
        <begin position="47"/>
        <end position="78"/>
    </location>
</feature>
<dbReference type="EMBL" id="JAOWLV010000010">
    <property type="protein sequence ID" value="MDG4977435.1"/>
    <property type="molecule type" value="Genomic_DNA"/>
</dbReference>
<feature type="region of interest" description="Disordered" evidence="1">
    <location>
        <begin position="47"/>
        <end position="82"/>
    </location>
</feature>
<sequence length="216" mass="24166">MINKKNISLLVLIATGVAIVLVLIGIFAVGKINKQVAENKASQSQSISISQKQSTHHQSNAQHHSSNSKSSSSESSKQTSEKERLTDFLTDFSTVKLDNESIDNRAKLLKNSMTEAAYQTNYIEQDSNELKTLLSKYEKTKQIDTSNSTQLVAKKYLESNLYLNANVSGQYYVELYYTATPIYETKGYTMEAKYNITVIDNKINSLELISQQAVSK</sequence>
<organism evidence="3 4">
    <name type="scientific">Lactococcus lactis</name>
    <dbReference type="NCBI Taxonomy" id="1358"/>
    <lineage>
        <taxon>Bacteria</taxon>
        <taxon>Bacillati</taxon>
        <taxon>Bacillota</taxon>
        <taxon>Bacilli</taxon>
        <taxon>Lactobacillales</taxon>
        <taxon>Streptococcaceae</taxon>
        <taxon>Lactococcus</taxon>
    </lineage>
</organism>
<reference evidence="3" key="2">
    <citation type="journal article" date="2023" name="Food Microbiol.">
        <title>Evaluation of the fermentation potential of lactic acid bacteria isolated from herbs, fruits and vegetables as starter cultures in nut-based milk alternatives.</title>
        <authorList>
            <person name="Huang W."/>
            <person name="Dong A."/>
            <person name="Pham H.T."/>
            <person name="Zhou C."/>
            <person name="Huo Z."/>
            <person name="Watjen A.P."/>
            <person name="Prakash S."/>
            <person name="Bang-Berthelsen C.H."/>
            <person name="Turner M.S."/>
        </authorList>
    </citation>
    <scope>NUCLEOTIDE SEQUENCE</scope>
    <source>
        <strain evidence="3">54</strain>
    </source>
</reference>
<name>A0AAP3Z316_9LACT</name>
<evidence type="ECO:0000256" key="2">
    <source>
        <dbReference type="SAM" id="Phobius"/>
    </source>
</evidence>
<evidence type="ECO:0000313" key="4">
    <source>
        <dbReference type="Proteomes" id="UP001152598"/>
    </source>
</evidence>
<accession>A0AAP3Z316</accession>
<dbReference type="Proteomes" id="UP001152598">
    <property type="component" value="Unassembled WGS sequence"/>
</dbReference>
<reference evidence="3" key="1">
    <citation type="submission" date="2022-10" db="EMBL/GenBank/DDBJ databases">
        <authorList>
            <person name="Turner M.S."/>
            <person name="Huang W."/>
        </authorList>
    </citation>
    <scope>NUCLEOTIDE SEQUENCE</scope>
    <source>
        <strain evidence="3">54</strain>
    </source>
</reference>
<protein>
    <submittedName>
        <fullName evidence="3">Uncharacterized protein</fullName>
    </submittedName>
</protein>
<keyword evidence="2" id="KW-1133">Transmembrane helix</keyword>
<dbReference type="AlphaFoldDB" id="A0AAP3Z316"/>
<keyword evidence="2" id="KW-0472">Membrane</keyword>
<gene>
    <name evidence="3" type="ORF">OGZ50_11905</name>
</gene>
<evidence type="ECO:0000256" key="1">
    <source>
        <dbReference type="SAM" id="MobiDB-lite"/>
    </source>
</evidence>
<evidence type="ECO:0000313" key="3">
    <source>
        <dbReference type="EMBL" id="MDG4977435.1"/>
    </source>
</evidence>
<dbReference type="RefSeq" id="WP_278228508.1">
    <property type="nucleotide sequence ID" value="NZ_JAOWLV010000010.1"/>
</dbReference>
<comment type="caution">
    <text evidence="3">The sequence shown here is derived from an EMBL/GenBank/DDBJ whole genome shotgun (WGS) entry which is preliminary data.</text>
</comment>